<proteinExistence type="predicted"/>
<evidence type="ECO:0000256" key="1">
    <source>
        <dbReference type="SAM" id="MobiDB-lite"/>
    </source>
</evidence>
<organism evidence="2 3">
    <name type="scientific">Moniliophthora roreri</name>
    <name type="common">Frosty pod rot fungus</name>
    <name type="synonym">Monilia roreri</name>
    <dbReference type="NCBI Taxonomy" id="221103"/>
    <lineage>
        <taxon>Eukaryota</taxon>
        <taxon>Fungi</taxon>
        <taxon>Dikarya</taxon>
        <taxon>Basidiomycota</taxon>
        <taxon>Agaricomycotina</taxon>
        <taxon>Agaricomycetes</taxon>
        <taxon>Agaricomycetidae</taxon>
        <taxon>Agaricales</taxon>
        <taxon>Marasmiineae</taxon>
        <taxon>Marasmiaceae</taxon>
        <taxon>Moniliophthora</taxon>
    </lineage>
</organism>
<reference evidence="2 3" key="1">
    <citation type="submission" date="2015-12" db="EMBL/GenBank/DDBJ databases">
        <title>Draft genome sequence of Moniliophthora roreri, the causal agent of frosty pod rot of cacao.</title>
        <authorList>
            <person name="Aime M.C."/>
            <person name="Diaz-Valderrama J.R."/>
            <person name="Kijpornyongpan T."/>
            <person name="Phillips-Mora W."/>
        </authorList>
    </citation>
    <scope>NUCLEOTIDE SEQUENCE [LARGE SCALE GENOMIC DNA]</scope>
    <source>
        <strain evidence="2 3">MCA 2952</strain>
    </source>
</reference>
<dbReference type="EMBL" id="LATX01001606">
    <property type="protein sequence ID" value="KTB40126.1"/>
    <property type="molecule type" value="Genomic_DNA"/>
</dbReference>
<accession>A0A0W0FV84</accession>
<evidence type="ECO:0000313" key="3">
    <source>
        <dbReference type="Proteomes" id="UP000054988"/>
    </source>
</evidence>
<dbReference type="Proteomes" id="UP000054988">
    <property type="component" value="Unassembled WGS sequence"/>
</dbReference>
<dbReference type="AlphaFoldDB" id="A0A0W0FV84"/>
<comment type="caution">
    <text evidence="2">The sequence shown here is derived from an EMBL/GenBank/DDBJ whole genome shotgun (WGS) entry which is preliminary data.</text>
</comment>
<feature type="compositionally biased region" description="Polar residues" evidence="1">
    <location>
        <begin position="19"/>
        <end position="30"/>
    </location>
</feature>
<feature type="region of interest" description="Disordered" evidence="1">
    <location>
        <begin position="89"/>
        <end position="126"/>
    </location>
</feature>
<name>A0A0W0FV84_MONRR</name>
<gene>
    <name evidence="2" type="ORF">WG66_7303</name>
</gene>
<feature type="region of interest" description="Disordered" evidence="1">
    <location>
        <begin position="1"/>
        <end position="73"/>
    </location>
</feature>
<protein>
    <submittedName>
        <fullName evidence="2">Uncharacterized protein</fullName>
    </submittedName>
</protein>
<evidence type="ECO:0000313" key="2">
    <source>
        <dbReference type="EMBL" id="KTB40126.1"/>
    </source>
</evidence>
<sequence>MGGHGCKKTKPMQYEQTKDSSLVTLSQQLPPNAPAAQDDGKTQLGGEEGSDVGADPPPACHLQQLVTPSGPPIPCMVVDILDPKLCQLKKGKPEPELKPKPKPKETQKESDSSNTKSSIEIKSAPI</sequence>
<feature type="compositionally biased region" description="Basic and acidic residues" evidence="1">
    <location>
        <begin position="91"/>
        <end position="111"/>
    </location>
</feature>
<feature type="compositionally biased region" description="Basic residues" evidence="1">
    <location>
        <begin position="1"/>
        <end position="10"/>
    </location>
</feature>